<dbReference type="Pfam" id="PF13185">
    <property type="entry name" value="GAF_2"/>
    <property type="match status" value="1"/>
</dbReference>
<dbReference type="InterPro" id="IPR029016">
    <property type="entry name" value="GAF-like_dom_sf"/>
</dbReference>
<dbReference type="SUPFAM" id="SSF55073">
    <property type="entry name" value="Nucleotide cyclase"/>
    <property type="match status" value="1"/>
</dbReference>
<dbReference type="Gene3D" id="3.20.20.450">
    <property type="entry name" value="EAL domain"/>
    <property type="match status" value="1"/>
</dbReference>
<dbReference type="InterPro" id="IPR029787">
    <property type="entry name" value="Nucleotide_cyclase"/>
</dbReference>
<evidence type="ECO:0000259" key="5">
    <source>
        <dbReference type="PROSITE" id="PS50887"/>
    </source>
</evidence>
<dbReference type="CDD" id="cd00130">
    <property type="entry name" value="PAS"/>
    <property type="match status" value="2"/>
</dbReference>
<dbReference type="Gene3D" id="3.30.70.270">
    <property type="match status" value="1"/>
</dbReference>
<dbReference type="InterPro" id="IPR000700">
    <property type="entry name" value="PAS-assoc_C"/>
</dbReference>
<dbReference type="AlphaFoldDB" id="A0A5C8KJV3"/>
<dbReference type="SMART" id="SM00091">
    <property type="entry name" value="PAS"/>
    <property type="match status" value="3"/>
</dbReference>
<proteinExistence type="predicted"/>
<dbReference type="InterPro" id="IPR035965">
    <property type="entry name" value="PAS-like_dom_sf"/>
</dbReference>
<dbReference type="CDD" id="cd01948">
    <property type="entry name" value="EAL"/>
    <property type="match status" value="1"/>
</dbReference>
<dbReference type="PROSITE" id="PS50883">
    <property type="entry name" value="EAL"/>
    <property type="match status" value="1"/>
</dbReference>
<dbReference type="FunFam" id="3.30.450.20:FF:000099">
    <property type="entry name" value="Sensory box sensor histidine kinase"/>
    <property type="match status" value="1"/>
</dbReference>
<name>A0A5C8KJV3_9GAMM</name>
<dbReference type="NCBIfam" id="TIGR00229">
    <property type="entry name" value="sensory_box"/>
    <property type="match status" value="1"/>
</dbReference>
<dbReference type="Pfam" id="PF00563">
    <property type="entry name" value="EAL"/>
    <property type="match status" value="1"/>
</dbReference>
<gene>
    <name evidence="6" type="ORF">FU658_10755</name>
</gene>
<dbReference type="SMART" id="SM00052">
    <property type="entry name" value="EAL"/>
    <property type="match status" value="1"/>
</dbReference>
<accession>A0A5C8KJV3</accession>
<dbReference type="SUPFAM" id="SSF55785">
    <property type="entry name" value="PYP-like sensor domain (PAS domain)"/>
    <property type="match status" value="3"/>
</dbReference>
<feature type="domain" description="PAC" evidence="3">
    <location>
        <begin position="409"/>
        <end position="461"/>
    </location>
</feature>
<evidence type="ECO:0000259" key="2">
    <source>
        <dbReference type="PROSITE" id="PS50112"/>
    </source>
</evidence>
<feature type="domain" description="GGDEF" evidence="5">
    <location>
        <begin position="681"/>
        <end position="815"/>
    </location>
</feature>
<feature type="compositionally biased region" description="Low complexity" evidence="1">
    <location>
        <begin position="21"/>
        <end position="37"/>
    </location>
</feature>
<dbReference type="PANTHER" id="PTHR44757">
    <property type="entry name" value="DIGUANYLATE CYCLASE DGCP"/>
    <property type="match status" value="1"/>
</dbReference>
<organism evidence="6 7">
    <name type="scientific">Alkalisalibacterium limincola</name>
    <dbReference type="NCBI Taxonomy" id="2699169"/>
    <lineage>
        <taxon>Bacteria</taxon>
        <taxon>Pseudomonadati</taxon>
        <taxon>Pseudomonadota</taxon>
        <taxon>Gammaproteobacteria</taxon>
        <taxon>Lysobacterales</taxon>
        <taxon>Lysobacteraceae</taxon>
        <taxon>Alkalisalibacterium</taxon>
    </lineage>
</organism>
<feature type="domain" description="PAS" evidence="2">
    <location>
        <begin position="219"/>
        <end position="297"/>
    </location>
</feature>
<comment type="caution">
    <text evidence="6">The sequence shown here is derived from an EMBL/GenBank/DDBJ whole genome shotgun (WGS) entry which is preliminary data.</text>
</comment>
<dbReference type="Proteomes" id="UP000321248">
    <property type="component" value="Unassembled WGS sequence"/>
</dbReference>
<evidence type="ECO:0000259" key="4">
    <source>
        <dbReference type="PROSITE" id="PS50883"/>
    </source>
</evidence>
<feature type="region of interest" description="Disordered" evidence="1">
    <location>
        <begin position="1"/>
        <end position="55"/>
    </location>
</feature>
<evidence type="ECO:0000313" key="7">
    <source>
        <dbReference type="Proteomes" id="UP000321248"/>
    </source>
</evidence>
<sequence length="1079" mass="119299">MPYRDRHAMSVQARASPLSTRVAAASRGPAASAAQRSTTTMNRKQTDVGDASGDVDASSVLSLRETERRLQKLVRGKVEGNPGGDASWQAGILNALPANIALLDGHGYIISVNDGWRQFARTNELPTVRFGVGSNYLDTCDRAHGVDCVEAVPVAEGIRAVLAGRSRKFSLEYPCHSATQQRWFLLEVTPLAANGGEGVVVMHMNITERRQAQAESRLLSDRLADTLDSMSDAFFTLDRDWRFTFLNKHAELLLGRGREVLLGRSLWEEYPTAIGSVFEREYRRAMSDNVSVAFEADFQRLESCFSVRAYPSEHGLAIYFRDVTEARRAAEGLRTSEEEFRKLAEAMPQIVWITRADGWNTYFNQQWSDYTGLTLADGLGHGWSRPFHPADRARAETAWQEATDTVGMYSIECRLRRADGAYRWWLIRGVPVRNDDGQVIKWFGTCTDIHDRKVAELEVMRANQGLRASELRIKRLNRVYAVLSQINALIVRKPSRDELFQGACRIAVELGEFRFAWCGLVDRDADLLSPIASAGDVDDFFECAPREVFECRAGTTSQAAHALHERAPQVVNDFGSGQPVLLKEDMEKRGIRSFAIIPLVIHGDAVGVFALYAQEAGFFDEEEVRLLRELAGNMALALENIEKQERLDFLAYYDPLTGLANRSLFLDRVSQHMRSAAGSEDELALVLFDLERFKNINDSLGREAGDALLQQVSNWVARRAGDAGLLARVGPNQFAAVMPRVRPDGNLSRFIENAMASLGSHPFEIEDAVLRVTVKVGVALFPKDGTDAEALFQNAEAALRQAKANGDRYLFHSSAMTAAVAGKLSMENQLRRAFDNEEFVLHFQPKVSLATGKVTGAEALIRWNDPATGLVPPGRFIPVLEETGLIHDVGRWAMCQAIECYLRWCDDGLAGVRIAVNVSSLQLRNRGFVAEVAKVLSGDPRAASGLELEITESMVMGDINHGIDSLQAIRNLGVTVALDDFGTGFSSLSYLARLPIDTLKIDRSFINNVAVTTEGLALVSTIITLAHSLRHTVVAEGVESAEQARLLRSLDCDEMQGFHFGRPVPCAEFEALYLAPLPA</sequence>
<dbReference type="Pfam" id="PF08448">
    <property type="entry name" value="PAS_4"/>
    <property type="match status" value="2"/>
</dbReference>
<dbReference type="Gene3D" id="3.30.450.20">
    <property type="entry name" value="PAS domain"/>
    <property type="match status" value="3"/>
</dbReference>
<dbReference type="EMBL" id="VRTS01000007">
    <property type="protein sequence ID" value="TXK61043.1"/>
    <property type="molecule type" value="Genomic_DNA"/>
</dbReference>
<dbReference type="SUPFAM" id="SSF55781">
    <property type="entry name" value="GAF domain-like"/>
    <property type="match status" value="1"/>
</dbReference>
<dbReference type="InterPro" id="IPR000014">
    <property type="entry name" value="PAS"/>
</dbReference>
<dbReference type="SMART" id="SM00086">
    <property type="entry name" value="PAC"/>
    <property type="match status" value="2"/>
</dbReference>
<dbReference type="InterPro" id="IPR035919">
    <property type="entry name" value="EAL_sf"/>
</dbReference>
<dbReference type="CDD" id="cd01949">
    <property type="entry name" value="GGDEF"/>
    <property type="match status" value="1"/>
</dbReference>
<dbReference type="Gene3D" id="3.30.450.40">
    <property type="match status" value="1"/>
</dbReference>
<protein>
    <submittedName>
        <fullName evidence="6">EAL domain-containing protein</fullName>
    </submittedName>
</protein>
<dbReference type="InterPro" id="IPR052155">
    <property type="entry name" value="Biofilm_reg_signaling"/>
</dbReference>
<dbReference type="InterPro" id="IPR001633">
    <property type="entry name" value="EAL_dom"/>
</dbReference>
<dbReference type="NCBIfam" id="TIGR00254">
    <property type="entry name" value="GGDEF"/>
    <property type="match status" value="1"/>
</dbReference>
<dbReference type="PROSITE" id="PS50113">
    <property type="entry name" value="PAC"/>
    <property type="match status" value="1"/>
</dbReference>
<dbReference type="InterPro" id="IPR013655">
    <property type="entry name" value="PAS_fold_3"/>
</dbReference>
<dbReference type="InterPro" id="IPR001610">
    <property type="entry name" value="PAC"/>
</dbReference>
<dbReference type="SMART" id="SM00267">
    <property type="entry name" value="GGDEF"/>
    <property type="match status" value="1"/>
</dbReference>
<dbReference type="OrthoDB" id="9804951at2"/>
<evidence type="ECO:0000259" key="3">
    <source>
        <dbReference type="PROSITE" id="PS50113"/>
    </source>
</evidence>
<feature type="domain" description="EAL" evidence="4">
    <location>
        <begin position="823"/>
        <end position="1077"/>
    </location>
</feature>
<dbReference type="SUPFAM" id="SSF141868">
    <property type="entry name" value="EAL domain-like"/>
    <property type="match status" value="1"/>
</dbReference>
<dbReference type="PROSITE" id="PS50112">
    <property type="entry name" value="PAS"/>
    <property type="match status" value="2"/>
</dbReference>
<dbReference type="Pfam" id="PF08447">
    <property type="entry name" value="PAS_3"/>
    <property type="match status" value="1"/>
</dbReference>
<keyword evidence="7" id="KW-1185">Reference proteome</keyword>
<evidence type="ECO:0000256" key="1">
    <source>
        <dbReference type="SAM" id="MobiDB-lite"/>
    </source>
</evidence>
<dbReference type="Pfam" id="PF00990">
    <property type="entry name" value="GGDEF"/>
    <property type="match status" value="1"/>
</dbReference>
<dbReference type="InterPro" id="IPR043128">
    <property type="entry name" value="Rev_trsase/Diguanyl_cyclase"/>
</dbReference>
<dbReference type="InterPro" id="IPR013656">
    <property type="entry name" value="PAS_4"/>
</dbReference>
<dbReference type="PROSITE" id="PS50887">
    <property type="entry name" value="GGDEF"/>
    <property type="match status" value="1"/>
</dbReference>
<dbReference type="SMART" id="SM00065">
    <property type="entry name" value="GAF"/>
    <property type="match status" value="1"/>
</dbReference>
<dbReference type="PANTHER" id="PTHR44757:SF2">
    <property type="entry name" value="BIOFILM ARCHITECTURE MAINTENANCE PROTEIN MBAA"/>
    <property type="match status" value="1"/>
</dbReference>
<evidence type="ECO:0000313" key="6">
    <source>
        <dbReference type="EMBL" id="TXK61043.1"/>
    </source>
</evidence>
<dbReference type="InterPro" id="IPR000160">
    <property type="entry name" value="GGDEF_dom"/>
</dbReference>
<feature type="domain" description="PAS" evidence="2">
    <location>
        <begin position="336"/>
        <end position="406"/>
    </location>
</feature>
<reference evidence="6 7" key="1">
    <citation type="submission" date="2019-08" db="EMBL/GenBank/DDBJ databases">
        <authorList>
            <person name="Karlyshev A.V."/>
        </authorList>
    </citation>
    <scope>NUCLEOTIDE SEQUENCE [LARGE SCALE GENOMIC DNA]</scope>
    <source>
        <strain evidence="6 7">Alg18-2.2</strain>
    </source>
</reference>
<dbReference type="InterPro" id="IPR003018">
    <property type="entry name" value="GAF"/>
</dbReference>